<dbReference type="EMBL" id="LZFP01000012">
    <property type="protein sequence ID" value="OBR38822.1"/>
    <property type="molecule type" value="Genomic_DNA"/>
</dbReference>
<keyword evidence="3" id="KW-1185">Reference proteome</keyword>
<dbReference type="InterPro" id="IPR008334">
    <property type="entry name" value="5'-Nucleotdase_C"/>
</dbReference>
<organism evidence="2 3">
    <name type="scientific">Maribacter hydrothermalis</name>
    <dbReference type="NCBI Taxonomy" id="1836467"/>
    <lineage>
        <taxon>Bacteria</taxon>
        <taxon>Pseudomonadati</taxon>
        <taxon>Bacteroidota</taxon>
        <taxon>Flavobacteriia</taxon>
        <taxon>Flavobacteriales</taxon>
        <taxon>Flavobacteriaceae</taxon>
        <taxon>Maribacter</taxon>
    </lineage>
</organism>
<dbReference type="PANTHER" id="PTHR11575:SF24">
    <property type="entry name" value="5'-NUCLEOTIDASE"/>
    <property type="match status" value="1"/>
</dbReference>
<proteinExistence type="predicted"/>
<dbReference type="InterPro" id="IPR006179">
    <property type="entry name" value="5_nucleotidase/apyrase"/>
</dbReference>
<protein>
    <recommendedName>
        <fullName evidence="1">5'-Nucleotidase C-terminal domain-containing protein</fullName>
    </recommendedName>
</protein>
<comment type="caution">
    <text evidence="2">The sequence shown here is derived from an EMBL/GenBank/DDBJ whole genome shotgun (WGS) entry which is preliminary data.</text>
</comment>
<evidence type="ECO:0000313" key="3">
    <source>
        <dbReference type="Proteomes" id="UP000092164"/>
    </source>
</evidence>
<name>A0A1B7Z806_9FLAO</name>
<dbReference type="Pfam" id="PF02872">
    <property type="entry name" value="5_nucleotid_C"/>
    <property type="match status" value="1"/>
</dbReference>
<dbReference type="RefSeq" id="WP_068484642.1">
    <property type="nucleotide sequence ID" value="NZ_CP018760.1"/>
</dbReference>
<dbReference type="Proteomes" id="UP000092164">
    <property type="component" value="Unassembled WGS sequence"/>
</dbReference>
<dbReference type="PRINTS" id="PR01607">
    <property type="entry name" value="APYRASEFAMLY"/>
</dbReference>
<dbReference type="SUPFAM" id="SSF55816">
    <property type="entry name" value="5'-nucleotidase (syn. UDP-sugar hydrolase), C-terminal domain"/>
    <property type="match status" value="1"/>
</dbReference>
<evidence type="ECO:0000259" key="1">
    <source>
        <dbReference type="Pfam" id="PF02872"/>
    </source>
</evidence>
<dbReference type="AlphaFoldDB" id="A0A1B7Z806"/>
<sequence>MAKLKHFGYLKIQHYVIFVTLFYLGSCNTETEQVTKLTGKQIAIDSSYQIVDSIQKFIQPYHDRVEGILDSVVAYAPYTISKTDGIYNTTAGNLMADIVLSETNSVFKKRTGNSIDLVLLNHGGIRAIISKGNVTARTAYEVMPFENTVVVVELKGKSLLKMVDYLIKSKRAHPVAGVQIILNKDTTVNTFTIGGKPLDIDKSYFVATSDYLVKGGDNMNFFKDALSITETNYKIRNTMIDFFSKIDTLSPKIDLRYYQLQ</sequence>
<dbReference type="PANTHER" id="PTHR11575">
    <property type="entry name" value="5'-NUCLEOTIDASE-RELATED"/>
    <property type="match status" value="1"/>
</dbReference>
<dbReference type="Gene3D" id="3.90.780.10">
    <property type="entry name" value="5'-Nucleotidase, C-terminal domain"/>
    <property type="match status" value="1"/>
</dbReference>
<reference evidence="3" key="1">
    <citation type="submission" date="2016-06" db="EMBL/GenBank/DDBJ databases">
        <authorList>
            <person name="Zhan P."/>
        </authorList>
    </citation>
    <scope>NUCLEOTIDE SEQUENCE [LARGE SCALE GENOMIC DNA]</scope>
    <source>
        <strain evidence="3">T28</strain>
    </source>
</reference>
<dbReference type="GO" id="GO:0016787">
    <property type="term" value="F:hydrolase activity"/>
    <property type="evidence" value="ECO:0007669"/>
    <property type="project" value="InterPro"/>
</dbReference>
<dbReference type="OrthoDB" id="4762412at2"/>
<dbReference type="KEGG" id="mart:BTR34_18380"/>
<evidence type="ECO:0000313" key="2">
    <source>
        <dbReference type="EMBL" id="OBR38822.1"/>
    </source>
</evidence>
<accession>A0A1B7Z806</accession>
<dbReference type="InterPro" id="IPR036907">
    <property type="entry name" value="5'-Nucleotdase_C_sf"/>
</dbReference>
<dbReference type="STRING" id="1836467.BTR34_18380"/>
<feature type="domain" description="5'-Nucleotidase C-terminal" evidence="1">
    <location>
        <begin position="86"/>
        <end position="223"/>
    </location>
</feature>
<dbReference type="GO" id="GO:0009166">
    <property type="term" value="P:nucleotide catabolic process"/>
    <property type="evidence" value="ECO:0007669"/>
    <property type="project" value="InterPro"/>
</dbReference>
<gene>
    <name evidence="2" type="ORF">A9200_03905</name>
</gene>